<feature type="repeat" description="TNFR-Cys" evidence="7">
    <location>
        <begin position="14"/>
        <end position="55"/>
    </location>
</feature>
<accession>A0ABY7FF98</accession>
<evidence type="ECO:0000256" key="7">
    <source>
        <dbReference type="PROSITE-ProRule" id="PRU00206"/>
    </source>
</evidence>
<feature type="domain" description="TNFR-Cys" evidence="9">
    <location>
        <begin position="14"/>
        <end position="55"/>
    </location>
</feature>
<keyword evidence="6" id="KW-0325">Glycoprotein</keyword>
<sequence>YPQLRLYAGSRKDSCQTGQYYHKDTNGSGKCRKCFVCPKGYTEHLPCSKTTNRSCKPCEIGTSFSDKRGGICRNCTECEREDYSNITNPWDSGIPEYSTDFNFATRLVLIALLIFISCTFVIFLFATVLQTISTRFPSVKCFFII</sequence>
<comment type="caution">
    <text evidence="7">Lacks conserved residue(s) required for the propagation of feature annotation.</text>
</comment>
<organism evidence="10 11">
    <name type="scientific">Mya arenaria</name>
    <name type="common">Soft-shell clam</name>
    <dbReference type="NCBI Taxonomy" id="6604"/>
    <lineage>
        <taxon>Eukaryota</taxon>
        <taxon>Metazoa</taxon>
        <taxon>Spiralia</taxon>
        <taxon>Lophotrochozoa</taxon>
        <taxon>Mollusca</taxon>
        <taxon>Bivalvia</taxon>
        <taxon>Autobranchia</taxon>
        <taxon>Heteroconchia</taxon>
        <taxon>Euheterodonta</taxon>
        <taxon>Imparidentia</taxon>
        <taxon>Neoheterodontei</taxon>
        <taxon>Myida</taxon>
        <taxon>Myoidea</taxon>
        <taxon>Myidae</taxon>
        <taxon>Mya</taxon>
    </lineage>
</organism>
<feature type="non-terminal residue" evidence="10">
    <location>
        <position position="145"/>
    </location>
</feature>
<dbReference type="Gene3D" id="2.10.50.10">
    <property type="entry name" value="Tumor Necrosis Factor Receptor, subunit A, domain 2"/>
    <property type="match status" value="1"/>
</dbReference>
<comment type="subcellular location">
    <subcellularLocation>
        <location evidence="1">Membrane</location>
    </subcellularLocation>
</comment>
<evidence type="ECO:0000256" key="3">
    <source>
        <dbReference type="ARBA" id="ARBA00023136"/>
    </source>
</evidence>
<keyword evidence="8" id="KW-0812">Transmembrane</keyword>
<feature type="transmembrane region" description="Helical" evidence="8">
    <location>
        <begin position="107"/>
        <end position="129"/>
    </location>
</feature>
<dbReference type="SMART" id="SM00208">
    <property type="entry name" value="TNFR"/>
    <property type="match status" value="1"/>
</dbReference>
<evidence type="ECO:0000313" key="10">
    <source>
        <dbReference type="EMBL" id="WAR20069.1"/>
    </source>
</evidence>
<evidence type="ECO:0000256" key="6">
    <source>
        <dbReference type="ARBA" id="ARBA00023180"/>
    </source>
</evidence>
<dbReference type="PANTHER" id="PTHR46330">
    <property type="entry name" value="TUMOR NECROSIS FACTOR RECEPTOR SUPERFAMILY MEMBER 10B"/>
    <property type="match status" value="1"/>
</dbReference>
<keyword evidence="4 7" id="KW-1015">Disulfide bond</keyword>
<dbReference type="PANTHER" id="PTHR46330:SF6">
    <property type="entry name" value="HEMATOPOIETIC DEATH RECEPTOR-RELATED"/>
    <property type="match status" value="1"/>
</dbReference>
<dbReference type="Pfam" id="PF00020">
    <property type="entry name" value="TNFR_c6"/>
    <property type="match status" value="1"/>
</dbReference>
<dbReference type="Proteomes" id="UP001164746">
    <property type="component" value="Chromosome 11"/>
</dbReference>
<evidence type="ECO:0000313" key="11">
    <source>
        <dbReference type="Proteomes" id="UP001164746"/>
    </source>
</evidence>
<evidence type="ECO:0000256" key="8">
    <source>
        <dbReference type="SAM" id="Phobius"/>
    </source>
</evidence>
<feature type="disulfide bond" evidence="7">
    <location>
        <begin position="34"/>
        <end position="47"/>
    </location>
</feature>
<evidence type="ECO:0000256" key="1">
    <source>
        <dbReference type="ARBA" id="ARBA00004370"/>
    </source>
</evidence>
<proteinExistence type="predicted"/>
<keyword evidence="3 8" id="KW-0472">Membrane</keyword>
<evidence type="ECO:0000256" key="5">
    <source>
        <dbReference type="ARBA" id="ARBA00023170"/>
    </source>
</evidence>
<evidence type="ECO:0000256" key="2">
    <source>
        <dbReference type="ARBA" id="ARBA00022737"/>
    </source>
</evidence>
<protein>
    <recommendedName>
        <fullName evidence="9">TNFR-Cys domain-containing protein</fullName>
    </recommendedName>
</protein>
<evidence type="ECO:0000259" key="9">
    <source>
        <dbReference type="PROSITE" id="PS50050"/>
    </source>
</evidence>
<name>A0ABY7FF98_MYAAR</name>
<feature type="disulfide bond" evidence="7">
    <location>
        <begin position="37"/>
        <end position="55"/>
    </location>
</feature>
<keyword evidence="5" id="KW-0675">Receptor</keyword>
<dbReference type="PROSITE" id="PS00652">
    <property type="entry name" value="TNFR_NGFR_1"/>
    <property type="match status" value="1"/>
</dbReference>
<keyword evidence="8" id="KW-1133">Transmembrane helix</keyword>
<dbReference type="InterPro" id="IPR052491">
    <property type="entry name" value="TNFRSF10"/>
</dbReference>
<reference evidence="10" key="1">
    <citation type="submission" date="2022-11" db="EMBL/GenBank/DDBJ databases">
        <title>Centuries of genome instability and evolution in soft-shell clam transmissible cancer (bioRxiv).</title>
        <authorList>
            <person name="Hart S.F.M."/>
            <person name="Yonemitsu M.A."/>
            <person name="Giersch R.M."/>
            <person name="Beal B.F."/>
            <person name="Arriagada G."/>
            <person name="Davis B.W."/>
            <person name="Ostrander E.A."/>
            <person name="Goff S.P."/>
            <person name="Metzger M.J."/>
        </authorList>
    </citation>
    <scope>NUCLEOTIDE SEQUENCE</scope>
    <source>
        <strain evidence="10">MELC-2E11</strain>
        <tissue evidence="10">Siphon/mantle</tissue>
    </source>
</reference>
<dbReference type="InterPro" id="IPR001368">
    <property type="entry name" value="TNFR/NGFR_Cys_rich_reg"/>
</dbReference>
<keyword evidence="2" id="KW-0677">Repeat</keyword>
<dbReference type="PROSITE" id="PS50050">
    <property type="entry name" value="TNFR_NGFR_2"/>
    <property type="match status" value="1"/>
</dbReference>
<gene>
    <name evidence="10" type="ORF">MAR_001907</name>
</gene>
<keyword evidence="11" id="KW-1185">Reference proteome</keyword>
<dbReference type="SUPFAM" id="SSF57586">
    <property type="entry name" value="TNF receptor-like"/>
    <property type="match status" value="1"/>
</dbReference>
<evidence type="ECO:0000256" key="4">
    <source>
        <dbReference type="ARBA" id="ARBA00023157"/>
    </source>
</evidence>
<dbReference type="EMBL" id="CP111022">
    <property type="protein sequence ID" value="WAR20069.1"/>
    <property type="molecule type" value="Genomic_DNA"/>
</dbReference>